<organism evidence="3 4">
    <name type="scientific">Stephania cephalantha</name>
    <dbReference type="NCBI Taxonomy" id="152367"/>
    <lineage>
        <taxon>Eukaryota</taxon>
        <taxon>Viridiplantae</taxon>
        <taxon>Streptophyta</taxon>
        <taxon>Embryophyta</taxon>
        <taxon>Tracheophyta</taxon>
        <taxon>Spermatophyta</taxon>
        <taxon>Magnoliopsida</taxon>
        <taxon>Ranunculales</taxon>
        <taxon>Menispermaceae</taxon>
        <taxon>Menispermoideae</taxon>
        <taxon>Cissampelideae</taxon>
        <taxon>Stephania</taxon>
    </lineage>
</organism>
<sequence length="606" mass="67028">MLLMHLCFLMTQVEATIKVPAIIVFGDSTVDAGNNNHVPTLARSNFKPYGRDFEGGKPTGRFCNGRLATDFFSEALGIKPFIPAYLDPGYSIEDFATGVTFASAGTGYDNLTSQLTNVIPLWKQIEYFKDYKAKLSTYLGKTKAEETIQQALFVTSLGTNDFVVDYYVSPSRPSQFTIEEYQNFLVGIAEEFIREMYTLGARRVAVAGLPPIGCLPVIRSVNFNAEMGGCREDLNNLARDFGGKVSGIVSKLSRELKGTKMVFLDLLDKPLQIIRNPHLYEAIYVPAIIVFGDSTVDAGNNNHVPTALRSNFPPYGRDLEGGKPTGRFCNGRLTTDFASEALGLKPLLPAYLDPAYGIEDFATGVTFASAGSGYDNLTAQLSNVIPLWKQLENFKDYKTKLSNYLGKTKAEETLQQAVFVISMGTNDFILNYYAFPSRPSEFTIEGYQNFLVGILEKFIREIYTLGARRVGVVGLPPIGCLPIVRVVNSESCREELNNMARDFGGRVKGVLSKLKRELKGTTMAFLNLLDEALQVIRNPHLYGFENVVKGCCGTGTFEVGYACHEPDPFTCTNASTYVFWDSVHATEAFYHIMADRLLKIALPQLS</sequence>
<dbReference type="InterPro" id="IPR001087">
    <property type="entry name" value="GDSL"/>
</dbReference>
<gene>
    <name evidence="3" type="ORF">Scep_028867</name>
</gene>
<dbReference type="AlphaFoldDB" id="A0AAP0EAR7"/>
<evidence type="ECO:0000256" key="1">
    <source>
        <dbReference type="ARBA" id="ARBA00008668"/>
    </source>
</evidence>
<dbReference type="Gene3D" id="3.40.50.1110">
    <property type="entry name" value="SGNH hydrolase"/>
    <property type="match status" value="2"/>
</dbReference>
<evidence type="ECO:0000313" key="4">
    <source>
        <dbReference type="Proteomes" id="UP001419268"/>
    </source>
</evidence>
<dbReference type="EMBL" id="JBBNAG010000012">
    <property type="protein sequence ID" value="KAK9089785.1"/>
    <property type="molecule type" value="Genomic_DNA"/>
</dbReference>
<feature type="signal peptide" evidence="2">
    <location>
        <begin position="1"/>
        <end position="15"/>
    </location>
</feature>
<dbReference type="Pfam" id="PF00657">
    <property type="entry name" value="Lipase_GDSL"/>
    <property type="match status" value="2"/>
</dbReference>
<dbReference type="InterPro" id="IPR035669">
    <property type="entry name" value="SGNH_plant_lipase-like"/>
</dbReference>
<dbReference type="CDD" id="cd01837">
    <property type="entry name" value="SGNH_plant_lipase_like"/>
    <property type="match status" value="2"/>
</dbReference>
<name>A0AAP0EAR7_9MAGN</name>
<dbReference type="PANTHER" id="PTHR45642:SF95">
    <property type="entry name" value="GDSL-LIKE LIPASE_ACYLHYDROLASE FAMILY PROTEIN, EXPRESSED"/>
    <property type="match status" value="1"/>
</dbReference>
<evidence type="ECO:0000256" key="2">
    <source>
        <dbReference type="SAM" id="SignalP"/>
    </source>
</evidence>
<dbReference type="GO" id="GO:0016788">
    <property type="term" value="F:hydrolase activity, acting on ester bonds"/>
    <property type="evidence" value="ECO:0007669"/>
    <property type="project" value="InterPro"/>
</dbReference>
<comment type="similarity">
    <text evidence="1">Belongs to the 'GDSL' lipolytic enzyme family.</text>
</comment>
<protein>
    <recommendedName>
        <fullName evidence="5">GDSL esterase/lipase</fullName>
    </recommendedName>
</protein>
<evidence type="ECO:0008006" key="5">
    <source>
        <dbReference type="Google" id="ProtNLM"/>
    </source>
</evidence>
<dbReference type="InterPro" id="IPR050592">
    <property type="entry name" value="GDSL_lipolytic_enzyme"/>
</dbReference>
<proteinExistence type="inferred from homology"/>
<dbReference type="SUPFAM" id="SSF52266">
    <property type="entry name" value="SGNH hydrolase"/>
    <property type="match status" value="1"/>
</dbReference>
<reference evidence="3 4" key="1">
    <citation type="submission" date="2024-01" db="EMBL/GenBank/DDBJ databases">
        <title>Genome assemblies of Stephania.</title>
        <authorList>
            <person name="Yang L."/>
        </authorList>
    </citation>
    <scope>NUCLEOTIDE SEQUENCE [LARGE SCALE GENOMIC DNA]</scope>
    <source>
        <strain evidence="3">JXDWG</strain>
        <tissue evidence="3">Leaf</tissue>
    </source>
</reference>
<evidence type="ECO:0000313" key="3">
    <source>
        <dbReference type="EMBL" id="KAK9089785.1"/>
    </source>
</evidence>
<dbReference type="PANTHER" id="PTHR45642">
    <property type="entry name" value="GDSL ESTERASE/LIPASE EXL3"/>
    <property type="match status" value="1"/>
</dbReference>
<dbReference type="FunFam" id="3.40.50.1110:FF:000003">
    <property type="entry name" value="GDSL esterase/lipase APG"/>
    <property type="match status" value="2"/>
</dbReference>
<keyword evidence="2" id="KW-0732">Signal</keyword>
<feature type="chain" id="PRO_5042902556" description="GDSL esterase/lipase" evidence="2">
    <location>
        <begin position="16"/>
        <end position="606"/>
    </location>
</feature>
<dbReference type="Proteomes" id="UP001419268">
    <property type="component" value="Unassembled WGS sequence"/>
</dbReference>
<accession>A0AAP0EAR7</accession>
<dbReference type="InterPro" id="IPR036514">
    <property type="entry name" value="SGNH_hydro_sf"/>
</dbReference>
<comment type="caution">
    <text evidence="3">The sequence shown here is derived from an EMBL/GenBank/DDBJ whole genome shotgun (WGS) entry which is preliminary data.</text>
</comment>
<keyword evidence="4" id="KW-1185">Reference proteome</keyword>